<feature type="signal peptide" evidence="2">
    <location>
        <begin position="1"/>
        <end position="21"/>
    </location>
</feature>
<reference evidence="3 4" key="2">
    <citation type="submission" date="2021-08" db="EMBL/GenBank/DDBJ databases">
        <title>Massilia sp. R798.</title>
        <authorList>
            <person name="Baek J.H."/>
            <person name="Jung H.S."/>
            <person name="Kim K.R."/>
            <person name="Jeon C.O."/>
        </authorList>
    </citation>
    <scope>NUCLEOTIDE SEQUENCE [LARGE SCALE GENOMIC DNA]</scope>
    <source>
        <strain evidence="3 4">R798</strain>
    </source>
</reference>
<organism evidence="3 4">
    <name type="scientific">Massilia soli</name>
    <dbReference type="NCBI Taxonomy" id="2792854"/>
    <lineage>
        <taxon>Bacteria</taxon>
        <taxon>Pseudomonadati</taxon>
        <taxon>Pseudomonadota</taxon>
        <taxon>Betaproteobacteria</taxon>
        <taxon>Burkholderiales</taxon>
        <taxon>Oxalobacteraceae</taxon>
        <taxon>Telluria group</taxon>
        <taxon>Massilia</taxon>
    </lineage>
</organism>
<evidence type="ECO:0000256" key="2">
    <source>
        <dbReference type="SAM" id="SignalP"/>
    </source>
</evidence>
<comment type="caution">
    <text evidence="3">The sequence shown here is derived from an EMBL/GenBank/DDBJ whole genome shotgun (WGS) entry which is preliminary data.</text>
</comment>
<evidence type="ECO:0000256" key="1">
    <source>
        <dbReference type="SAM" id="MobiDB-lite"/>
    </source>
</evidence>
<sequence>MTMLKTTIALLLLAIPVLAVAELPPPTPAQAQLAAEKKAKAQAAAEKDKQALLASMDALTARWRGRAATEGWELNPPVAVAAPLPALAQPNTQTSAAGQPGGVMGPAAKDAPLTSEKSGTAAPSEDVKTRPTLTYPQKK</sequence>
<dbReference type="Proteomes" id="UP000809349">
    <property type="component" value="Unassembled WGS sequence"/>
</dbReference>
<feature type="region of interest" description="Disordered" evidence="1">
    <location>
        <begin position="85"/>
        <end position="139"/>
    </location>
</feature>
<evidence type="ECO:0000313" key="3">
    <source>
        <dbReference type="EMBL" id="MBZ2205727.1"/>
    </source>
</evidence>
<accession>A0ABS7SJ63</accession>
<proteinExistence type="predicted"/>
<keyword evidence="2" id="KW-0732">Signal</keyword>
<keyword evidence="4" id="KW-1185">Reference proteome</keyword>
<gene>
    <name evidence="3" type="ORF">I4X03_000465</name>
</gene>
<protein>
    <submittedName>
        <fullName evidence="3">Uncharacterized protein</fullName>
    </submittedName>
</protein>
<dbReference type="EMBL" id="JAFBIL020000001">
    <property type="protein sequence ID" value="MBZ2205727.1"/>
    <property type="molecule type" value="Genomic_DNA"/>
</dbReference>
<name>A0ABS7SJ63_9BURK</name>
<dbReference type="RefSeq" id="WP_223464187.1">
    <property type="nucleotide sequence ID" value="NZ_JAFBIL020000001.1"/>
</dbReference>
<evidence type="ECO:0000313" key="4">
    <source>
        <dbReference type="Proteomes" id="UP000809349"/>
    </source>
</evidence>
<reference evidence="3 4" key="1">
    <citation type="submission" date="2021-01" db="EMBL/GenBank/DDBJ databases">
        <authorList>
            <person name="Ruan W."/>
            <person name="Khan S.A."/>
            <person name="Jeon C.O."/>
        </authorList>
    </citation>
    <scope>NUCLEOTIDE SEQUENCE [LARGE SCALE GENOMIC DNA]</scope>
    <source>
        <strain evidence="3 4">R798</strain>
    </source>
</reference>
<feature type="chain" id="PRO_5047252637" evidence="2">
    <location>
        <begin position="22"/>
        <end position="139"/>
    </location>
</feature>